<evidence type="ECO:0000313" key="1">
    <source>
        <dbReference type="EMBL" id="GMG99191.1"/>
    </source>
</evidence>
<dbReference type="PANTHER" id="PTHR33416">
    <property type="entry name" value="NUCLEAR PORE COMPLEX PROTEIN NUP1"/>
    <property type="match status" value="1"/>
</dbReference>
<sequence length="283" mass="31496">MPNGAYNIQELLVEFTIRGFEAKQLTQGLKNAKITNDCPDQASDHGILVCVLNVMDVLPPTWKNENKRLIKQLVMRETFSREECDELTKIIESRVTNWIAESVNNTAKTTPDVPTAIMEAKKWLQEKKFGSGSNLKLEHDALPYVIKGWLGSPVDVAKSYMQDRPAWASPTLRHIEFKTTSPMGPQHSKDEMPITIFGNSLQPSQIQRSSVASGSWNILEEVQKEGKANWVVKDKVGAVTTTDASVSSKQFDERLTLGNTTFSPGQGTMTANPQLDGEICLFI</sequence>
<keyword evidence="2" id="KW-1185">Reference proteome</keyword>
<comment type="caution">
    <text evidence="1">The sequence shown here is derived from an EMBL/GenBank/DDBJ whole genome shotgun (WGS) entry which is preliminary data.</text>
</comment>
<dbReference type="PANTHER" id="PTHR33416:SF17">
    <property type="entry name" value="PROTEIN KAKU4"/>
    <property type="match status" value="1"/>
</dbReference>
<organism evidence="1 2">
    <name type="scientific">Nepenthes gracilis</name>
    <name type="common">Slender pitcher plant</name>
    <dbReference type="NCBI Taxonomy" id="150966"/>
    <lineage>
        <taxon>Eukaryota</taxon>
        <taxon>Viridiplantae</taxon>
        <taxon>Streptophyta</taxon>
        <taxon>Embryophyta</taxon>
        <taxon>Tracheophyta</taxon>
        <taxon>Spermatophyta</taxon>
        <taxon>Magnoliopsida</taxon>
        <taxon>eudicotyledons</taxon>
        <taxon>Gunneridae</taxon>
        <taxon>Pentapetalae</taxon>
        <taxon>Caryophyllales</taxon>
        <taxon>Nepenthaceae</taxon>
        <taxon>Nepenthes</taxon>
    </lineage>
</organism>
<accession>A0AAD3RVT8</accession>
<dbReference type="GO" id="GO:0071763">
    <property type="term" value="P:nuclear membrane organization"/>
    <property type="evidence" value="ECO:0007669"/>
    <property type="project" value="TreeGrafter"/>
</dbReference>
<dbReference type="Proteomes" id="UP001279734">
    <property type="component" value="Unassembled WGS sequence"/>
</dbReference>
<dbReference type="EMBL" id="BSYO01000001">
    <property type="protein sequence ID" value="GMG99191.1"/>
    <property type="molecule type" value="Genomic_DNA"/>
</dbReference>
<name>A0AAD3RVT8_NEPGR</name>
<protein>
    <submittedName>
        <fullName evidence="1">Uncharacterized protein</fullName>
    </submittedName>
</protein>
<proteinExistence type="predicted"/>
<reference evidence="1" key="1">
    <citation type="submission" date="2023-05" db="EMBL/GenBank/DDBJ databases">
        <title>Nepenthes gracilis genome sequencing.</title>
        <authorList>
            <person name="Fukushima K."/>
        </authorList>
    </citation>
    <scope>NUCLEOTIDE SEQUENCE</scope>
    <source>
        <strain evidence="1">SING2019-196</strain>
    </source>
</reference>
<dbReference type="AlphaFoldDB" id="A0AAD3RVT8"/>
<gene>
    <name evidence="1" type="ORF">Nepgr_001031</name>
</gene>
<evidence type="ECO:0000313" key="2">
    <source>
        <dbReference type="Proteomes" id="UP001279734"/>
    </source>
</evidence>
<dbReference type="GO" id="GO:0005635">
    <property type="term" value="C:nuclear envelope"/>
    <property type="evidence" value="ECO:0007669"/>
    <property type="project" value="TreeGrafter"/>
</dbReference>